<dbReference type="Pfam" id="PF00233">
    <property type="entry name" value="PDEase_I"/>
    <property type="match status" value="1"/>
</dbReference>
<evidence type="ECO:0000313" key="11">
    <source>
        <dbReference type="EMBL" id="PNW87511.1"/>
    </source>
</evidence>
<feature type="binding site" evidence="5">
    <location>
        <position position="958"/>
    </location>
    <ligand>
        <name>Zn(2+)</name>
        <dbReference type="ChEBI" id="CHEBI:29105"/>
        <label>1</label>
    </ligand>
</feature>
<comment type="similarity">
    <text evidence="6">Belongs to the cyclic nucleotide phosphodiesterase family.</text>
</comment>
<feature type="region of interest" description="Disordered" evidence="7">
    <location>
        <begin position="719"/>
        <end position="761"/>
    </location>
</feature>
<dbReference type="InterPro" id="IPR006189">
    <property type="entry name" value="CHASE_dom"/>
</dbReference>
<dbReference type="InterPro" id="IPR023174">
    <property type="entry name" value="PDEase_CS"/>
</dbReference>
<evidence type="ECO:0000256" key="7">
    <source>
        <dbReference type="SAM" id="MobiDB-lite"/>
    </source>
</evidence>
<feature type="binding site" evidence="5">
    <location>
        <position position="1109"/>
    </location>
    <ligand>
        <name>Zn(2+)</name>
        <dbReference type="ChEBI" id="CHEBI:29105"/>
        <label>1</label>
    </ligand>
</feature>
<dbReference type="SUPFAM" id="SSF109604">
    <property type="entry name" value="HD-domain/PDEase-like"/>
    <property type="match status" value="1"/>
</dbReference>
<accession>A0A2K3E413</accession>
<dbReference type="PaxDb" id="3055-EDP02010"/>
<dbReference type="InterPro" id="IPR002073">
    <property type="entry name" value="PDEase_catalytic_dom"/>
</dbReference>
<dbReference type="EMBL" id="CM008963">
    <property type="protein sequence ID" value="PNW87511.1"/>
    <property type="molecule type" value="Genomic_DNA"/>
</dbReference>
<dbReference type="GO" id="GO:0004115">
    <property type="term" value="F:3',5'-cyclic-AMP phosphodiesterase activity"/>
    <property type="evidence" value="ECO:0000318"/>
    <property type="project" value="GO_Central"/>
</dbReference>
<reference evidence="11 12" key="1">
    <citation type="journal article" date="2007" name="Science">
        <title>The Chlamydomonas genome reveals the evolution of key animal and plant functions.</title>
        <authorList>
            <person name="Merchant S.S."/>
            <person name="Prochnik S.E."/>
            <person name="Vallon O."/>
            <person name="Harris E.H."/>
            <person name="Karpowicz S.J."/>
            <person name="Witman G.B."/>
            <person name="Terry A."/>
            <person name="Salamov A."/>
            <person name="Fritz-Laylin L.K."/>
            <person name="Marechal-Drouard L."/>
            <person name="Marshall W.F."/>
            <person name="Qu L.H."/>
            <person name="Nelson D.R."/>
            <person name="Sanderfoot A.A."/>
            <person name="Spalding M.H."/>
            <person name="Kapitonov V.V."/>
            <person name="Ren Q."/>
            <person name="Ferris P."/>
            <person name="Lindquist E."/>
            <person name="Shapiro H."/>
            <person name="Lucas S.M."/>
            <person name="Grimwood J."/>
            <person name="Schmutz J."/>
            <person name="Cardol P."/>
            <person name="Cerutti H."/>
            <person name="Chanfreau G."/>
            <person name="Chen C.L."/>
            <person name="Cognat V."/>
            <person name="Croft M.T."/>
            <person name="Dent R."/>
            <person name="Dutcher S."/>
            <person name="Fernandez E."/>
            <person name="Fukuzawa H."/>
            <person name="Gonzalez-Ballester D."/>
            <person name="Gonzalez-Halphen D."/>
            <person name="Hallmann A."/>
            <person name="Hanikenne M."/>
            <person name="Hippler M."/>
            <person name="Inwood W."/>
            <person name="Jabbari K."/>
            <person name="Kalanon M."/>
            <person name="Kuras R."/>
            <person name="Lefebvre P.A."/>
            <person name="Lemaire S.D."/>
            <person name="Lobanov A.V."/>
            <person name="Lohr M."/>
            <person name="Manuell A."/>
            <person name="Meier I."/>
            <person name="Mets L."/>
            <person name="Mittag M."/>
            <person name="Mittelmeier T."/>
            <person name="Moroney J.V."/>
            <person name="Moseley J."/>
            <person name="Napoli C."/>
            <person name="Nedelcu A.M."/>
            <person name="Niyogi K."/>
            <person name="Novoselov S.V."/>
            <person name="Paulsen I.T."/>
            <person name="Pazour G."/>
            <person name="Purton S."/>
            <person name="Ral J.P."/>
            <person name="Riano-Pachon D.M."/>
            <person name="Riekhof W."/>
            <person name="Rymarquis L."/>
            <person name="Schroda M."/>
            <person name="Stern D."/>
            <person name="Umen J."/>
            <person name="Willows R."/>
            <person name="Wilson N."/>
            <person name="Zimmer S.L."/>
            <person name="Allmer J."/>
            <person name="Balk J."/>
            <person name="Bisova K."/>
            <person name="Chen C.J."/>
            <person name="Elias M."/>
            <person name="Gendler K."/>
            <person name="Hauser C."/>
            <person name="Lamb M.R."/>
            <person name="Ledford H."/>
            <person name="Long J.C."/>
            <person name="Minagawa J."/>
            <person name="Page M.D."/>
            <person name="Pan J."/>
            <person name="Pootakham W."/>
            <person name="Roje S."/>
            <person name="Rose A."/>
            <person name="Stahlberg E."/>
            <person name="Terauchi A.M."/>
            <person name="Yang P."/>
            <person name="Ball S."/>
            <person name="Bowler C."/>
            <person name="Dieckmann C.L."/>
            <person name="Gladyshev V.N."/>
            <person name="Green P."/>
            <person name="Jorgensen R."/>
            <person name="Mayfield S."/>
            <person name="Mueller-Roeber B."/>
            <person name="Rajamani S."/>
            <person name="Sayre R.T."/>
            <person name="Brokstein P."/>
            <person name="Dubchak I."/>
            <person name="Goodstein D."/>
            <person name="Hornick L."/>
            <person name="Huang Y.W."/>
            <person name="Jhaveri J."/>
            <person name="Luo Y."/>
            <person name="Martinez D."/>
            <person name="Ngau W.C."/>
            <person name="Otillar B."/>
            <person name="Poliakov A."/>
            <person name="Porter A."/>
            <person name="Szajkowski L."/>
            <person name="Werner G."/>
            <person name="Zhou K."/>
            <person name="Grigoriev I.V."/>
            <person name="Rokhsar D.S."/>
            <person name="Grossman A.R."/>
        </authorList>
    </citation>
    <scope>NUCLEOTIDE SEQUENCE [LARGE SCALE GENOMIC DNA]</scope>
    <source>
        <strain evidence="12">CC-503</strain>
    </source>
</reference>
<dbReference type="CDD" id="cd00077">
    <property type="entry name" value="HDc"/>
    <property type="match status" value="1"/>
</dbReference>
<evidence type="ECO:0000313" key="12">
    <source>
        <dbReference type="Proteomes" id="UP000006906"/>
    </source>
</evidence>
<keyword evidence="8" id="KW-1133">Transmembrane helix</keyword>
<feature type="binding site" evidence="5">
    <location>
        <position position="959"/>
    </location>
    <ligand>
        <name>Zn(2+)</name>
        <dbReference type="ChEBI" id="CHEBI:29105"/>
        <label>2</label>
    </ligand>
</feature>
<feature type="binding site" evidence="4">
    <location>
        <position position="1160"/>
    </location>
    <ligand>
        <name>AMP</name>
        <dbReference type="ChEBI" id="CHEBI:456215"/>
    </ligand>
</feature>
<evidence type="ECO:0000256" key="2">
    <source>
        <dbReference type="ARBA" id="ARBA00022801"/>
    </source>
</evidence>
<feature type="active site" description="Proton donor" evidence="3">
    <location>
        <position position="917"/>
    </location>
</feature>
<evidence type="ECO:0000256" key="5">
    <source>
        <dbReference type="PIRSR" id="PIRSR623088-3"/>
    </source>
</evidence>
<keyword evidence="12" id="KW-1185">Reference proteome</keyword>
<dbReference type="GeneID" id="5720463"/>
<gene>
    <name evidence="11" type="ORF">CHLRE_02g143350v5</name>
</gene>
<keyword evidence="8" id="KW-0812">Transmembrane</keyword>
<dbReference type="Gene3D" id="1.10.1300.10">
    <property type="entry name" value="3'5'-cyclic nucleotide phosphodiesterase, catalytic domain"/>
    <property type="match status" value="1"/>
</dbReference>
<dbReference type="GO" id="GO:0141162">
    <property type="term" value="P:negative regulation of cAMP/PKA signal transduction"/>
    <property type="evidence" value="ECO:0000318"/>
    <property type="project" value="GO_Central"/>
</dbReference>
<proteinExistence type="inferred from homology"/>
<protein>
    <recommendedName>
        <fullName evidence="6">Phosphodiesterase</fullName>
        <ecNumber evidence="6">3.1.4.-</ecNumber>
    </recommendedName>
</protein>
<dbReference type="Proteomes" id="UP000006906">
    <property type="component" value="Chromosome 2"/>
</dbReference>
<feature type="compositionally biased region" description="Polar residues" evidence="7">
    <location>
        <begin position="1"/>
        <end position="13"/>
    </location>
</feature>
<feature type="binding site" evidence="5">
    <location>
        <position position="959"/>
    </location>
    <ligand>
        <name>Zn(2+)</name>
        <dbReference type="ChEBI" id="CHEBI:29105"/>
        <label>1</label>
    </ligand>
</feature>
<evidence type="ECO:0000259" key="9">
    <source>
        <dbReference type="PROSITE" id="PS50839"/>
    </source>
</evidence>
<feature type="region of interest" description="Disordered" evidence="7">
    <location>
        <begin position="1052"/>
        <end position="1091"/>
    </location>
</feature>
<dbReference type="GO" id="GO:0047555">
    <property type="term" value="F:3',5'-cyclic-GMP phosphodiesterase activity"/>
    <property type="evidence" value="ECO:0000318"/>
    <property type="project" value="GO_Central"/>
</dbReference>
<feature type="compositionally biased region" description="Polar residues" evidence="7">
    <location>
        <begin position="625"/>
        <end position="634"/>
    </location>
</feature>
<sequence>MNPSFRAQPSFKPQSFRRAASTRGNGVAPSPSLWARAVLRVSGLFKSLWRTLSQNTGPLLIALAVLALLLLATIWGTVRVAQSTATGTKDRVMALATDVASWYRTQIHESYAPVTSMAAVVHHYPGYADMAAMFSVAAPELVALAPPDALRSLQMAPQGVIRQVYPADANNNSAVLGYDLFTGDQRPGAVAAVQLGQLTLMGPLTFLQGGYGLRARLPVFIRNVTNATETWGAPDPAPGDKCGAPCAYNATAGTKYWGFATALIDLERLHSAPGSRLAAIHDSGYRFELMAYNYDVAVLTAAAAAASGGNSSSGGSGAGGAALNLTRVTGSDQAPQDPVEAVVDLPGMQWYLRVAPAEGWRPGWYVPVLVVVVVVDVAFAVMTFAVLVSRRQHQRLLEALLPREMIDNLRHDDAMRLGPRMLEAATTADMLLDMLATLLEGGSPDLRDLLFIREQILANMDIYAPLNLGDQLRDANLDDDVAKMLMHQLGGKFDYSFSEEDALEAGLLQDLEGADGGEDDVKGVRAMAKSITMTHHDYETLSGALAMLLAPQTGWYDPGPDLDAASDAALPTQGTEAATHDPLPPRPSINSFNTAALQRAVSHMVRQPSGTPEPGAGPGSDDHGSTSMAGSAGSRSIAQRLHLGVMNGASPRMNAALDLSAAPGQAAAAAADVGDGGSTGRPRSSSAGTAGGLPGSTAQDHILEAAVATASAISFAFTSPQPSSVSGEDKDAQQRPRPPQRQETQHEGGPSLSGVGGVTRTRRRSALVTIADGGGMLLAPAAGSRTTSCTVEGSEVLHGPPGPTVDRQRLWASGVSRRSITGTGLALGSMLGAKKAPALPSPPPPVIDEVEKVLAGADGWQFDTWRLREVTNGHPLSALGFFLIQRAGLIPRLKLKPAVLARLLRHIEAGYVDNPYHSATHAADVLQTLHVIIHGAQLHVHYLDPLGLFAAYWAAIVHDYGHPGLTNDFLIATSDPLAVRYNDRSPLENHHSAASFSALRRPGLDVLAPLSTEQKGAFRKQVIDMVLATDMKQHFSLLSHFNTVHRLANFTKPAPSTPGGGTPYNRMQSNPAESPAVSIETPASLDSAPRPVDDTERLLSLQIAIKAADIGHLGESQEVHKRWLSGLEEEFFRQGDKEKELGIPISPLFDRAKQGVGKSQVGFYDFVALPLVHALAGAFPGTQPLYRCFNVNYTMYTRAAEGLAAAGSETRHSKLGAVSPAAASSRVMPANTPTA</sequence>
<dbReference type="Gramene" id="PNW87511">
    <property type="protein sequence ID" value="PNW87511"/>
    <property type="gene ID" value="CHLRE_02g143350v5"/>
</dbReference>
<dbReference type="InterPro" id="IPR023088">
    <property type="entry name" value="PDEase"/>
</dbReference>
<feature type="region of interest" description="Disordered" evidence="7">
    <location>
        <begin position="604"/>
        <end position="634"/>
    </location>
</feature>
<dbReference type="InParanoid" id="A0A2K3E413"/>
<dbReference type="SMART" id="SM01079">
    <property type="entry name" value="CHASE"/>
    <property type="match status" value="1"/>
</dbReference>
<dbReference type="OrthoDB" id="568146at2759"/>
<feature type="region of interest" description="Disordered" evidence="7">
    <location>
        <begin position="670"/>
        <end position="697"/>
    </location>
</feature>
<dbReference type="GO" id="GO:0046872">
    <property type="term" value="F:metal ion binding"/>
    <property type="evidence" value="ECO:0007669"/>
    <property type="project" value="UniProtKB-KW"/>
</dbReference>
<evidence type="ECO:0000256" key="4">
    <source>
        <dbReference type="PIRSR" id="PIRSR623088-2"/>
    </source>
</evidence>
<dbReference type="EC" id="3.1.4.-" evidence="6"/>
<evidence type="ECO:0000256" key="3">
    <source>
        <dbReference type="PIRSR" id="PIRSR623088-1"/>
    </source>
</evidence>
<feature type="binding site" evidence="4">
    <location>
        <begin position="917"/>
        <end position="921"/>
    </location>
    <ligand>
        <name>AMP</name>
        <dbReference type="ChEBI" id="CHEBI:456215"/>
    </ligand>
</feature>
<dbReference type="PRINTS" id="PR00387">
    <property type="entry name" value="PDIESTERASE1"/>
</dbReference>
<dbReference type="GO" id="GO:0007165">
    <property type="term" value="P:signal transduction"/>
    <property type="evidence" value="ECO:0007669"/>
    <property type="project" value="InterPro"/>
</dbReference>
<keyword evidence="8" id="KW-0472">Membrane</keyword>
<dbReference type="AlphaFoldDB" id="A0A2K3E413"/>
<dbReference type="ExpressionAtlas" id="A0A2K3E413">
    <property type="expression patterns" value="baseline"/>
</dbReference>
<feature type="region of interest" description="Disordered" evidence="7">
    <location>
        <begin position="1"/>
        <end position="29"/>
    </location>
</feature>
<keyword evidence="1 5" id="KW-0479">Metal-binding</keyword>
<dbReference type="PROSITE" id="PS50839">
    <property type="entry name" value="CHASE"/>
    <property type="match status" value="1"/>
</dbReference>
<feature type="binding site" evidence="5">
    <location>
        <position position="921"/>
    </location>
    <ligand>
        <name>Zn(2+)</name>
        <dbReference type="ChEBI" id="CHEBI:29105"/>
        <label>1</label>
    </ligand>
</feature>
<evidence type="ECO:0000256" key="8">
    <source>
        <dbReference type="SAM" id="Phobius"/>
    </source>
</evidence>
<feature type="transmembrane region" description="Helical" evidence="8">
    <location>
        <begin position="364"/>
        <end position="388"/>
    </location>
</feature>
<evidence type="ECO:0000256" key="1">
    <source>
        <dbReference type="ARBA" id="ARBA00022723"/>
    </source>
</evidence>
<dbReference type="InterPro" id="IPR003607">
    <property type="entry name" value="HD/PDEase_dom"/>
</dbReference>
<name>A0A2K3E413_CHLRE</name>
<feature type="domain" description="PDEase" evidence="10">
    <location>
        <begin position="842"/>
        <end position="1203"/>
    </location>
</feature>
<dbReference type="InterPro" id="IPR036971">
    <property type="entry name" value="PDEase_catalytic_dom_sf"/>
</dbReference>
<feature type="binding site" evidence="4">
    <location>
        <position position="959"/>
    </location>
    <ligand>
        <name>AMP</name>
        <dbReference type="ChEBI" id="CHEBI:456215"/>
    </ligand>
</feature>
<dbReference type="PROSITE" id="PS00126">
    <property type="entry name" value="PDEASE_I_1"/>
    <property type="match status" value="1"/>
</dbReference>
<evidence type="ECO:0000259" key="10">
    <source>
        <dbReference type="PROSITE" id="PS51845"/>
    </source>
</evidence>
<feature type="transmembrane region" description="Helical" evidence="8">
    <location>
        <begin position="59"/>
        <end position="78"/>
    </location>
</feature>
<feature type="binding site" evidence="4">
    <location>
        <position position="1109"/>
    </location>
    <ligand>
        <name>AMP</name>
        <dbReference type="ChEBI" id="CHEBI:456215"/>
    </ligand>
</feature>
<comment type="cofactor">
    <cofactor evidence="6">
        <name>a divalent metal cation</name>
        <dbReference type="ChEBI" id="CHEBI:60240"/>
    </cofactor>
    <text evidence="6">Binds 2 divalent metal cations per subunit. Site 1 may preferentially bind zinc ions, while site 2 has a preference for magnesium and/or manganese ions.</text>
</comment>
<evidence type="ECO:0000256" key="6">
    <source>
        <dbReference type="RuleBase" id="RU363067"/>
    </source>
</evidence>
<organism evidence="11 12">
    <name type="scientific">Chlamydomonas reinhardtii</name>
    <name type="common">Chlamydomonas smithii</name>
    <dbReference type="NCBI Taxonomy" id="3055"/>
    <lineage>
        <taxon>Eukaryota</taxon>
        <taxon>Viridiplantae</taxon>
        <taxon>Chlorophyta</taxon>
        <taxon>core chlorophytes</taxon>
        <taxon>Chlorophyceae</taxon>
        <taxon>CS clade</taxon>
        <taxon>Chlamydomonadales</taxon>
        <taxon>Chlamydomonadaceae</taxon>
        <taxon>Chlamydomonas</taxon>
    </lineage>
</organism>
<dbReference type="SMART" id="SM00471">
    <property type="entry name" value="HDc"/>
    <property type="match status" value="1"/>
</dbReference>
<dbReference type="PROSITE" id="PS51845">
    <property type="entry name" value="PDEASE_I_2"/>
    <property type="match status" value="1"/>
</dbReference>
<keyword evidence="2 6" id="KW-0378">Hydrolase</keyword>
<feature type="domain" description="CHASE" evidence="9">
    <location>
        <begin position="157"/>
        <end position="278"/>
    </location>
</feature>
<dbReference type="PANTHER" id="PTHR11347">
    <property type="entry name" value="CYCLIC NUCLEOTIDE PHOSPHODIESTERASE"/>
    <property type="match status" value="1"/>
</dbReference>
<dbReference type="RefSeq" id="XP_042927786.1">
    <property type="nucleotide sequence ID" value="XM_043060229.1"/>
</dbReference>
<dbReference type="KEGG" id="cre:CHLRE_02g143350v5"/>